<dbReference type="GO" id="GO:0015078">
    <property type="term" value="F:proton transmembrane transporter activity"/>
    <property type="evidence" value="ECO:0007669"/>
    <property type="project" value="InterPro"/>
</dbReference>
<dbReference type="Pfam" id="PF05873">
    <property type="entry name" value="Mt_ATP-synt_D"/>
    <property type="match status" value="1"/>
</dbReference>
<dbReference type="Proteomes" id="UP001212841">
    <property type="component" value="Unassembled WGS sequence"/>
</dbReference>
<dbReference type="GO" id="GO:0015986">
    <property type="term" value="P:proton motive force-driven ATP synthesis"/>
    <property type="evidence" value="ECO:0007669"/>
    <property type="project" value="UniProtKB-UniRule"/>
</dbReference>
<keyword evidence="5" id="KW-0138">CF(0)</keyword>
<proteinExistence type="inferred from homology"/>
<dbReference type="GO" id="GO:0045259">
    <property type="term" value="C:proton-transporting ATP synthase complex"/>
    <property type="evidence" value="ECO:0007669"/>
    <property type="project" value="UniProtKB-KW"/>
</dbReference>
<evidence type="ECO:0000256" key="9">
    <source>
        <dbReference type="ARBA" id="ARBA00023128"/>
    </source>
</evidence>
<dbReference type="AlphaFoldDB" id="A0AAD5X6H9"/>
<accession>A0AAD5X6H9</accession>
<comment type="subcellular location">
    <subcellularLocation>
        <location evidence="1 11">Mitochondrion inner membrane</location>
    </subcellularLocation>
</comment>
<dbReference type="InterPro" id="IPR036228">
    <property type="entry name" value="ATP_synth_F0_dsu_sf_mt"/>
</dbReference>
<keyword evidence="7 11" id="KW-0999">Mitochondrion inner membrane</keyword>
<evidence type="ECO:0000256" key="1">
    <source>
        <dbReference type="ARBA" id="ARBA00004273"/>
    </source>
</evidence>
<comment type="function">
    <text evidence="11">Mitochondrial membrane ATP synthase (F(1)F(0) ATP synthase or Complex V) produces ATP from ADP in the presence of a proton gradient across the membrane which is generated by electron transport complexes of the respiratory chain. F-type ATPases consist of two structural domains, F(1) - containing the extramembraneous catalytic core, and F(0) - containing the membrane proton channel, linked together by a central stalk and a peripheral stalk. During catalysis, ATP synthesis in the catalytic domain of F(1) is coupled via a rotary mechanism of the central stalk subunits to proton translocation.</text>
</comment>
<dbReference type="PIRSF" id="PIRSF005514">
    <property type="entry name" value="ATPase_F0_D_mt"/>
    <property type="match status" value="1"/>
</dbReference>
<keyword evidence="8 11" id="KW-0406">Ion transport</keyword>
<protein>
    <recommendedName>
        <fullName evidence="3 11">ATP synthase subunit d, mitochondrial</fullName>
    </recommendedName>
</protein>
<comment type="caution">
    <text evidence="12">The sequence shown here is derived from an EMBL/GenBank/DDBJ whole genome shotgun (WGS) entry which is preliminary data.</text>
</comment>
<dbReference type="GO" id="GO:0005743">
    <property type="term" value="C:mitochondrial inner membrane"/>
    <property type="evidence" value="ECO:0007669"/>
    <property type="project" value="UniProtKB-SubCell"/>
</dbReference>
<evidence type="ECO:0000256" key="10">
    <source>
        <dbReference type="ARBA" id="ARBA00023136"/>
    </source>
</evidence>
<keyword evidence="13" id="KW-1185">Reference proteome</keyword>
<keyword evidence="4 11" id="KW-0813">Transport</keyword>
<evidence type="ECO:0000256" key="2">
    <source>
        <dbReference type="ARBA" id="ARBA00006842"/>
    </source>
</evidence>
<evidence type="ECO:0000256" key="7">
    <source>
        <dbReference type="ARBA" id="ARBA00022792"/>
    </source>
</evidence>
<evidence type="ECO:0000256" key="5">
    <source>
        <dbReference type="ARBA" id="ARBA00022547"/>
    </source>
</evidence>
<keyword evidence="10 11" id="KW-0472">Membrane</keyword>
<evidence type="ECO:0000256" key="4">
    <source>
        <dbReference type="ARBA" id="ARBA00022448"/>
    </source>
</evidence>
<reference evidence="12" key="1">
    <citation type="submission" date="2020-05" db="EMBL/GenBank/DDBJ databases">
        <title>Phylogenomic resolution of chytrid fungi.</title>
        <authorList>
            <person name="Stajich J.E."/>
            <person name="Amses K."/>
            <person name="Simmons R."/>
            <person name="Seto K."/>
            <person name="Myers J."/>
            <person name="Bonds A."/>
            <person name="Quandt C.A."/>
            <person name="Barry K."/>
            <person name="Liu P."/>
            <person name="Grigoriev I."/>
            <person name="Longcore J.E."/>
            <person name="James T.Y."/>
        </authorList>
    </citation>
    <scope>NUCLEOTIDE SEQUENCE</scope>
    <source>
        <strain evidence="12">JEL0318</strain>
    </source>
</reference>
<evidence type="ECO:0000313" key="13">
    <source>
        <dbReference type="Proteomes" id="UP001212841"/>
    </source>
</evidence>
<evidence type="ECO:0000256" key="3">
    <source>
        <dbReference type="ARBA" id="ARBA00021688"/>
    </source>
</evidence>
<evidence type="ECO:0000313" key="12">
    <source>
        <dbReference type="EMBL" id="KAJ3057195.1"/>
    </source>
</evidence>
<dbReference type="InterPro" id="IPR008689">
    <property type="entry name" value="ATP_synth_F0_dsu_mt"/>
</dbReference>
<keyword evidence="6 11" id="KW-0375">Hydrogen ion transport</keyword>
<gene>
    <name evidence="12" type="primary">ATP7</name>
    <name evidence="12" type="ORF">HK097_011200</name>
</gene>
<organism evidence="12 13">
    <name type="scientific">Rhizophlyctis rosea</name>
    <dbReference type="NCBI Taxonomy" id="64517"/>
    <lineage>
        <taxon>Eukaryota</taxon>
        <taxon>Fungi</taxon>
        <taxon>Fungi incertae sedis</taxon>
        <taxon>Chytridiomycota</taxon>
        <taxon>Chytridiomycota incertae sedis</taxon>
        <taxon>Chytridiomycetes</taxon>
        <taxon>Rhizophlyctidales</taxon>
        <taxon>Rhizophlyctidaceae</taxon>
        <taxon>Rhizophlyctis</taxon>
    </lineage>
</organism>
<name>A0AAD5X6H9_9FUNG</name>
<evidence type="ECO:0000256" key="11">
    <source>
        <dbReference type="PIRNR" id="PIRNR005514"/>
    </source>
</evidence>
<dbReference type="EMBL" id="JADGJD010000009">
    <property type="protein sequence ID" value="KAJ3057195.1"/>
    <property type="molecule type" value="Genomic_DNA"/>
</dbReference>
<sequence>MATQVRSAAQRIDWAGVASKLRPETASAINAFRRRHQELAKTVADLREAETTVNFEQYRKVLKNAKVITEAEAALKRFTPATVDLSQQLRIIEEQEKKAIAAAETTRQQVAGELGELQQMLKNIETARPVDQLTVDDVCNAVPNQEIDRTVIKMAKRGQWVVPGYYEKFGEFIVGF</sequence>
<evidence type="ECO:0000256" key="8">
    <source>
        <dbReference type="ARBA" id="ARBA00023065"/>
    </source>
</evidence>
<dbReference type="Gene3D" id="6.10.280.70">
    <property type="match status" value="1"/>
</dbReference>
<dbReference type="PANTHER" id="PTHR12700">
    <property type="entry name" value="ATP SYNTHASE SUBUNIT D, MITOCHONDRIAL"/>
    <property type="match status" value="1"/>
</dbReference>
<dbReference type="SUPFAM" id="SSF161065">
    <property type="entry name" value="ATP synthase D chain-like"/>
    <property type="match status" value="1"/>
</dbReference>
<evidence type="ECO:0000256" key="6">
    <source>
        <dbReference type="ARBA" id="ARBA00022781"/>
    </source>
</evidence>
<keyword evidence="9 11" id="KW-0496">Mitochondrion</keyword>
<comment type="similarity">
    <text evidence="2 11">Belongs to the ATPase d subunit family.</text>
</comment>